<evidence type="ECO:0000256" key="5">
    <source>
        <dbReference type="SAM" id="MobiDB-lite"/>
    </source>
</evidence>
<name>A0A067PUF0_9AGAM</name>
<proteinExistence type="predicted"/>
<dbReference type="SMART" id="SM00249">
    <property type="entry name" value="PHD"/>
    <property type="match status" value="1"/>
</dbReference>
<dbReference type="AlphaFoldDB" id="A0A067PUF0"/>
<feature type="compositionally biased region" description="Low complexity" evidence="5">
    <location>
        <begin position="231"/>
        <end position="245"/>
    </location>
</feature>
<dbReference type="InterPro" id="IPR019786">
    <property type="entry name" value="Zinc_finger_PHD-type_CS"/>
</dbReference>
<feature type="compositionally biased region" description="Acidic residues" evidence="5">
    <location>
        <begin position="143"/>
        <end position="154"/>
    </location>
</feature>
<evidence type="ECO:0000259" key="6">
    <source>
        <dbReference type="PROSITE" id="PS50016"/>
    </source>
</evidence>
<evidence type="ECO:0000256" key="2">
    <source>
        <dbReference type="ARBA" id="ARBA00022771"/>
    </source>
</evidence>
<keyword evidence="2 4" id="KW-0863">Zinc-finger</keyword>
<dbReference type="PANTHER" id="PTHR47793">
    <property type="entry name" value="HISTONE DEACETYLASE COMPLEX SUBUNIT CTI6"/>
    <property type="match status" value="1"/>
</dbReference>
<dbReference type="Pfam" id="PF00628">
    <property type="entry name" value="PHD"/>
    <property type="match status" value="1"/>
</dbReference>
<feature type="compositionally biased region" description="Basic residues" evidence="5">
    <location>
        <begin position="290"/>
        <end position="299"/>
    </location>
</feature>
<evidence type="ECO:0000313" key="7">
    <source>
        <dbReference type="EMBL" id="KDQ57480.1"/>
    </source>
</evidence>
<protein>
    <recommendedName>
        <fullName evidence="6">PHD-type domain-containing protein</fullName>
    </recommendedName>
</protein>
<dbReference type="PANTHER" id="PTHR47793:SF1">
    <property type="entry name" value="HISTONE DEACETYLASE COMPLEX SUBUNIT CTI6"/>
    <property type="match status" value="1"/>
</dbReference>
<evidence type="ECO:0000313" key="8">
    <source>
        <dbReference type="Proteomes" id="UP000027265"/>
    </source>
</evidence>
<dbReference type="InterPro" id="IPR019787">
    <property type="entry name" value="Znf_PHD-finger"/>
</dbReference>
<keyword evidence="1" id="KW-0479">Metal-binding</keyword>
<reference evidence="8" key="1">
    <citation type="journal article" date="2014" name="Proc. Natl. Acad. Sci. U.S.A.">
        <title>Extensive sampling of basidiomycete genomes demonstrates inadequacy of the white-rot/brown-rot paradigm for wood decay fungi.</title>
        <authorList>
            <person name="Riley R."/>
            <person name="Salamov A.A."/>
            <person name="Brown D.W."/>
            <person name="Nagy L.G."/>
            <person name="Floudas D."/>
            <person name="Held B.W."/>
            <person name="Levasseur A."/>
            <person name="Lombard V."/>
            <person name="Morin E."/>
            <person name="Otillar R."/>
            <person name="Lindquist E.A."/>
            <person name="Sun H."/>
            <person name="LaButti K.M."/>
            <person name="Schmutz J."/>
            <person name="Jabbour D."/>
            <person name="Luo H."/>
            <person name="Baker S.E."/>
            <person name="Pisabarro A.G."/>
            <person name="Walton J.D."/>
            <person name="Blanchette R.A."/>
            <person name="Henrissat B."/>
            <person name="Martin F."/>
            <person name="Cullen D."/>
            <person name="Hibbett D.S."/>
            <person name="Grigoriev I.V."/>
        </authorList>
    </citation>
    <scope>NUCLEOTIDE SEQUENCE [LARGE SCALE GENOMIC DNA]</scope>
    <source>
        <strain evidence="8">MUCL 33604</strain>
    </source>
</reference>
<gene>
    <name evidence="7" type="ORF">JAAARDRAFT_35195</name>
</gene>
<dbReference type="EMBL" id="KL197719">
    <property type="protein sequence ID" value="KDQ57480.1"/>
    <property type="molecule type" value="Genomic_DNA"/>
</dbReference>
<dbReference type="STRING" id="933084.A0A067PUF0"/>
<dbReference type="OrthoDB" id="79252at2759"/>
<dbReference type="InterPro" id="IPR053051">
    <property type="entry name" value="HDAC_complex_subunit"/>
</dbReference>
<keyword evidence="8" id="KW-1185">Reference proteome</keyword>
<feature type="compositionally biased region" description="Low complexity" evidence="5">
    <location>
        <begin position="320"/>
        <end position="330"/>
    </location>
</feature>
<feature type="compositionally biased region" description="Gly residues" evidence="5">
    <location>
        <begin position="454"/>
        <end position="469"/>
    </location>
</feature>
<feature type="compositionally biased region" description="Polar residues" evidence="5">
    <location>
        <begin position="259"/>
        <end position="278"/>
    </location>
</feature>
<feature type="region of interest" description="Disordered" evidence="5">
    <location>
        <begin position="719"/>
        <end position="738"/>
    </location>
</feature>
<dbReference type="SUPFAM" id="SSF57903">
    <property type="entry name" value="FYVE/PHD zinc finger"/>
    <property type="match status" value="1"/>
</dbReference>
<feature type="compositionally biased region" description="Low complexity" evidence="5">
    <location>
        <begin position="100"/>
        <end position="109"/>
    </location>
</feature>
<dbReference type="Gene3D" id="3.30.40.10">
    <property type="entry name" value="Zinc/RING finger domain, C3HC4 (zinc finger)"/>
    <property type="match status" value="1"/>
</dbReference>
<keyword evidence="3" id="KW-0862">Zinc</keyword>
<feature type="compositionally biased region" description="Low complexity" evidence="5">
    <location>
        <begin position="279"/>
        <end position="289"/>
    </location>
</feature>
<evidence type="ECO:0000256" key="4">
    <source>
        <dbReference type="PROSITE-ProRule" id="PRU00146"/>
    </source>
</evidence>
<feature type="region of interest" description="Disordered" evidence="5">
    <location>
        <begin position="1"/>
        <end position="166"/>
    </location>
</feature>
<sequence length="738" mass="78321">MAQAATATMGPPLSPVTREPRRSGRRSTFTNNANGGGSSKSPEGSVAESSSTGAATTTAPRSKENLHRSTSASSTRSKRAKIEEVEDPSLDDHLHPHPQKNGTTNGNGRTTKRKGKEKEIEKEKAAEAASDVLPKHRSPTGDDGTDQPEEEEEAGITRCVCGGSGEDNEDAGEFMVQCETCKVWQHGLCMGYEAESQISADEDYFCEQCRPDLHSDLLKQLATKKKTRHVSNSSHPPSNPQQQQQPHPPQPNPTQSTPAPLSQGNPNSSTNPVCSTPNPRSSRSHSPSHLMHKPHKRRNTMNSRDAAYDESLQEVIEQSAAEAAAAEAAAHGTPGSVNGIGGVNGNGEVVAEDDESALSVGGPKKRKRTGDDGTLMKRTRSTSSASEHPAVSNAGRDPTPVNGQAKAPPAPPKAPTGRNKRGGRKAAKEVDMVSLEGDDDVTPSSANATKRQGHTGGGGGGRAKGGPGGLKRAPPSYVSHASGSAPQEPPPPIRRNHHSATAGPSNTRSHASTSAAASRAYHQTHEYAVSQQPLWTSWHLPDYLAHLDTALPSREPLPLRVQSSGLSGLATYNANNNHVSGSIGGRDSEVAVEGVTIERGVKVKWPAKRMSVADMNKRVRALVEWVGREQASASERMRRRDALERALREEVLGVGVNGDEMMVDGEVDSPMVQRGAGSDWIGGGPGRSGSSEPRYATQTTMKMMEELMEELIGFQEKFGPGAKTKERDRRGGGGVLVA</sequence>
<dbReference type="PROSITE" id="PS01359">
    <property type="entry name" value="ZF_PHD_1"/>
    <property type="match status" value="1"/>
</dbReference>
<feature type="compositionally biased region" description="Low complexity" evidence="5">
    <location>
        <begin position="505"/>
        <end position="519"/>
    </location>
</feature>
<dbReference type="InParanoid" id="A0A067PUF0"/>
<feature type="region of interest" description="Disordered" evidence="5">
    <location>
        <begin position="223"/>
        <end position="519"/>
    </location>
</feature>
<dbReference type="InterPro" id="IPR011011">
    <property type="entry name" value="Znf_FYVE_PHD"/>
</dbReference>
<dbReference type="GO" id="GO:0008270">
    <property type="term" value="F:zinc ion binding"/>
    <property type="evidence" value="ECO:0007669"/>
    <property type="project" value="UniProtKB-KW"/>
</dbReference>
<dbReference type="InterPro" id="IPR013083">
    <property type="entry name" value="Znf_RING/FYVE/PHD"/>
</dbReference>
<dbReference type="HOGENOM" id="CLU_029203_0_0_1"/>
<dbReference type="InterPro" id="IPR001965">
    <property type="entry name" value="Znf_PHD"/>
</dbReference>
<feature type="domain" description="PHD-type" evidence="6">
    <location>
        <begin position="156"/>
        <end position="212"/>
    </location>
</feature>
<feature type="compositionally biased region" description="Low complexity" evidence="5">
    <location>
        <begin position="43"/>
        <end position="59"/>
    </location>
</feature>
<dbReference type="Proteomes" id="UP000027265">
    <property type="component" value="Unassembled WGS sequence"/>
</dbReference>
<evidence type="ECO:0000256" key="1">
    <source>
        <dbReference type="ARBA" id="ARBA00022723"/>
    </source>
</evidence>
<accession>A0A067PUF0</accession>
<dbReference type="PROSITE" id="PS50016">
    <property type="entry name" value="ZF_PHD_2"/>
    <property type="match status" value="1"/>
</dbReference>
<evidence type="ECO:0000256" key="3">
    <source>
        <dbReference type="ARBA" id="ARBA00022833"/>
    </source>
</evidence>
<feature type="compositionally biased region" description="Basic and acidic residues" evidence="5">
    <location>
        <begin position="116"/>
        <end position="126"/>
    </location>
</feature>
<organism evidence="7 8">
    <name type="scientific">Jaapia argillacea MUCL 33604</name>
    <dbReference type="NCBI Taxonomy" id="933084"/>
    <lineage>
        <taxon>Eukaryota</taxon>
        <taxon>Fungi</taxon>
        <taxon>Dikarya</taxon>
        <taxon>Basidiomycota</taxon>
        <taxon>Agaricomycotina</taxon>
        <taxon>Agaricomycetes</taxon>
        <taxon>Agaricomycetidae</taxon>
        <taxon>Jaapiales</taxon>
        <taxon>Jaapiaceae</taxon>
        <taxon>Jaapia</taxon>
    </lineage>
</organism>